<feature type="region of interest" description="Disordered" evidence="1">
    <location>
        <begin position="25"/>
        <end position="49"/>
    </location>
</feature>
<dbReference type="EMBL" id="MAPZ01000025">
    <property type="protein sequence ID" value="OBY10001.1"/>
    <property type="molecule type" value="Genomic_DNA"/>
</dbReference>
<accession>A0A1B8RML0</accession>
<dbReference type="PROSITE" id="PS51257">
    <property type="entry name" value="PROKAR_LIPOPROTEIN"/>
    <property type="match status" value="1"/>
</dbReference>
<dbReference type="RefSeq" id="WP_065254674.1">
    <property type="nucleotide sequence ID" value="NZ_JADNCW010000006.1"/>
</dbReference>
<evidence type="ECO:0000256" key="1">
    <source>
        <dbReference type="SAM" id="MobiDB-lite"/>
    </source>
</evidence>
<evidence type="ECO:0008006" key="5">
    <source>
        <dbReference type="Google" id="ProtNLM"/>
    </source>
</evidence>
<feature type="compositionally biased region" description="Acidic residues" evidence="1">
    <location>
        <begin position="36"/>
        <end position="49"/>
    </location>
</feature>
<evidence type="ECO:0000313" key="4">
    <source>
        <dbReference type="Proteomes" id="UP000092714"/>
    </source>
</evidence>
<reference evidence="3 4" key="1">
    <citation type="submission" date="2016-06" db="EMBL/GenBank/DDBJ databases">
        <authorList>
            <person name="Kjaerup R.B."/>
            <person name="Dalgaard T.S."/>
            <person name="Juul-Madsen H.R."/>
        </authorList>
    </citation>
    <scope>NUCLEOTIDE SEQUENCE [LARGE SCALE GENOMIC DNA]</scope>
    <source>
        <strain evidence="3 4">373-A1</strain>
    </source>
</reference>
<feature type="signal peptide" evidence="2">
    <location>
        <begin position="1"/>
        <end position="22"/>
    </location>
</feature>
<evidence type="ECO:0000313" key="3">
    <source>
        <dbReference type="EMBL" id="OBY10001.1"/>
    </source>
</evidence>
<feature type="chain" id="PRO_5039625030" description="Lipoprotein" evidence="2">
    <location>
        <begin position="23"/>
        <end position="238"/>
    </location>
</feature>
<name>A0A1B8RML0_9CLOT</name>
<organism evidence="3 4">
    <name type="scientific">Clostridium paraputrificum</name>
    <dbReference type="NCBI Taxonomy" id="29363"/>
    <lineage>
        <taxon>Bacteria</taxon>
        <taxon>Bacillati</taxon>
        <taxon>Bacillota</taxon>
        <taxon>Clostridia</taxon>
        <taxon>Eubacteriales</taxon>
        <taxon>Clostridiaceae</taxon>
        <taxon>Clostridium</taxon>
    </lineage>
</organism>
<gene>
    <name evidence="3" type="ORF">CP373A1_12940</name>
</gene>
<sequence length="238" mass="27107">MKRKVLAILLSGFLIFSLVACGSEKEESPGKANDTPVEDTDKDEVTATEEEFDNTIKNAQTRFNEKYNIRNKSIVKSSGTGEVEILGYDKYTGKEDDSVTIGDYNYEQISIYKEKNDMFKTLCLRSCFVMKFSSDFVKSNKKINVSDTIINDVYSAFMNKDCSISDIDKAIGELSLAVDNGENLETLEDYLNFFMHYDKVDEEHTDILNLNGVQLEISFQDSLIDNGGKYIFFEFTRE</sequence>
<keyword evidence="2" id="KW-0732">Signal</keyword>
<evidence type="ECO:0000256" key="2">
    <source>
        <dbReference type="SAM" id="SignalP"/>
    </source>
</evidence>
<protein>
    <recommendedName>
        <fullName evidence="5">Lipoprotein</fullName>
    </recommendedName>
</protein>
<dbReference type="AlphaFoldDB" id="A0A1B8RML0"/>
<dbReference type="Proteomes" id="UP000092714">
    <property type="component" value="Unassembled WGS sequence"/>
</dbReference>
<comment type="caution">
    <text evidence="3">The sequence shown here is derived from an EMBL/GenBank/DDBJ whole genome shotgun (WGS) entry which is preliminary data.</text>
</comment>
<dbReference type="OrthoDB" id="9774451at2"/>
<keyword evidence="4" id="KW-1185">Reference proteome</keyword>
<proteinExistence type="predicted"/>